<accession>A0A8H5BLR0</accession>
<dbReference type="EMBL" id="JAACJJ010000015">
    <property type="protein sequence ID" value="KAF5325449.1"/>
    <property type="molecule type" value="Genomic_DNA"/>
</dbReference>
<dbReference type="PANTHER" id="PTHR46177">
    <property type="entry name" value="INTEGRASE CATALYTIC DOMAIN-CONTAINING PROTEIN"/>
    <property type="match status" value="1"/>
</dbReference>
<sequence length="475" mass="52659">MSNNNMSGINGYGIKNYPGDDTLKASLLQYAKERLTVAQRLERLRAEHNLDIKKSRLAELNLKFNIPSVRKPPPPEIATQAVLEVVANDIEQRNGVGTIGVRIANEGVMILPRDFVRQVLATHAPEGLTRRFPGANRVRRSALVALGPNYQWHSDGHEKLGALGLRMGGVGLNIYGIKDQWSSNLLHLVVIPNDRLETTVLYGSPTATGGPVPVPGPYLRVTYGSKPNRTRTVGVCSRQFTVRLRVPVTGGRIPVHTATVRIPKKYGCIPITFVMDKGSETGMIFACQTGLREAYGTGITDLAKYPPAVHVQSIHNTPIEGAWHWFSESKGRTIKSILQGGFNDGIYNSNNPIHVQLFNWLWPRILQIQLDLFRQEWNNHRIRYQKEKPNMSGSTPNHGYKCPALPAEDCGLEVHQAAIDALRSKIPVPREEAMRWVTDTFDQSATAAYNAIGKPSLSTLSEGWAIFTQMAALLK</sequence>
<dbReference type="PANTHER" id="PTHR46177:SF1">
    <property type="entry name" value="INTEGRASE CATALYTIC DOMAIN-CONTAINING PROTEIN"/>
    <property type="match status" value="1"/>
</dbReference>
<comment type="caution">
    <text evidence="1">The sequence shown here is derived from an EMBL/GenBank/DDBJ whole genome shotgun (WGS) entry which is preliminary data.</text>
</comment>
<proteinExistence type="predicted"/>
<reference evidence="1 2" key="1">
    <citation type="journal article" date="2020" name="ISME J.">
        <title>Uncovering the hidden diversity of litter-decomposition mechanisms in mushroom-forming fungi.</title>
        <authorList>
            <person name="Floudas D."/>
            <person name="Bentzer J."/>
            <person name="Ahren D."/>
            <person name="Johansson T."/>
            <person name="Persson P."/>
            <person name="Tunlid A."/>
        </authorList>
    </citation>
    <scope>NUCLEOTIDE SEQUENCE [LARGE SCALE GENOMIC DNA]</scope>
    <source>
        <strain evidence="1 2">CBS 101986</strain>
    </source>
</reference>
<name>A0A8H5BLR0_9AGAR</name>
<organism evidence="1 2">
    <name type="scientific">Psilocybe cf. subviscida</name>
    <dbReference type="NCBI Taxonomy" id="2480587"/>
    <lineage>
        <taxon>Eukaryota</taxon>
        <taxon>Fungi</taxon>
        <taxon>Dikarya</taxon>
        <taxon>Basidiomycota</taxon>
        <taxon>Agaricomycotina</taxon>
        <taxon>Agaricomycetes</taxon>
        <taxon>Agaricomycetidae</taxon>
        <taxon>Agaricales</taxon>
        <taxon>Agaricineae</taxon>
        <taxon>Strophariaceae</taxon>
        <taxon>Psilocybe</taxon>
    </lineage>
</organism>
<gene>
    <name evidence="1" type="ORF">D9619_009977</name>
</gene>
<evidence type="ECO:0000313" key="1">
    <source>
        <dbReference type="EMBL" id="KAF5325449.1"/>
    </source>
</evidence>
<protein>
    <submittedName>
        <fullName evidence="1">Uncharacterized protein</fullName>
    </submittedName>
</protein>
<dbReference type="OrthoDB" id="6017046at2759"/>
<dbReference type="AlphaFoldDB" id="A0A8H5BLR0"/>
<evidence type="ECO:0000313" key="2">
    <source>
        <dbReference type="Proteomes" id="UP000567179"/>
    </source>
</evidence>
<dbReference type="Proteomes" id="UP000567179">
    <property type="component" value="Unassembled WGS sequence"/>
</dbReference>
<keyword evidence="2" id="KW-1185">Reference proteome</keyword>